<sequence>MMILRDFKKEDAQIITGWLRSEEELYKWSADRFNKYPLSGEDINDNYASQLETGRFIPLTAVDDNEDIIGHFIIRYPRDDDDSSVRFGFVIVSPEFRGKGYGKELLKLGIEYVKENLTATRIDLGVFENNESARHCYEATGFTEYARRECQMPIGIWNCVDMELFIKRT</sequence>
<proteinExistence type="predicted"/>
<accession>A0A1H7GDL7</accession>
<dbReference type="InterPro" id="IPR000182">
    <property type="entry name" value="GNAT_dom"/>
</dbReference>
<dbReference type="RefSeq" id="WP_207645725.1">
    <property type="nucleotide sequence ID" value="NZ_FNZX01000004.1"/>
</dbReference>
<dbReference type="GO" id="GO:0016747">
    <property type="term" value="F:acyltransferase activity, transferring groups other than amino-acyl groups"/>
    <property type="evidence" value="ECO:0007669"/>
    <property type="project" value="InterPro"/>
</dbReference>
<reference evidence="3" key="1">
    <citation type="submission" date="2016-10" db="EMBL/GenBank/DDBJ databases">
        <authorList>
            <person name="Varghese N."/>
        </authorList>
    </citation>
    <scope>NUCLEOTIDE SEQUENCE [LARGE SCALE GENOMIC DNA]</scope>
    <source>
        <strain evidence="3">ACV-9</strain>
    </source>
</reference>
<dbReference type="AlphaFoldDB" id="A0A1H7GDL7"/>
<dbReference type="Pfam" id="PF00583">
    <property type="entry name" value="Acetyltransf_1"/>
    <property type="match status" value="1"/>
</dbReference>
<name>A0A1H7GDL7_9FIRM</name>
<dbReference type="PANTHER" id="PTHR43415:SF3">
    <property type="entry name" value="GNAT-FAMILY ACETYLTRANSFERASE"/>
    <property type="match status" value="1"/>
</dbReference>
<dbReference type="SUPFAM" id="SSF55729">
    <property type="entry name" value="Acyl-CoA N-acyltransferases (Nat)"/>
    <property type="match status" value="1"/>
</dbReference>
<dbReference type="PROSITE" id="PS51186">
    <property type="entry name" value="GNAT"/>
    <property type="match status" value="1"/>
</dbReference>
<keyword evidence="2" id="KW-0808">Transferase</keyword>
<dbReference type="Gene3D" id="3.40.630.30">
    <property type="match status" value="1"/>
</dbReference>
<feature type="domain" description="N-acetyltransferase" evidence="1">
    <location>
        <begin position="2"/>
        <end position="167"/>
    </location>
</feature>
<protein>
    <submittedName>
        <fullName evidence="2">Protein N-acetyltransferase, RimJ/RimL family</fullName>
    </submittedName>
</protein>
<dbReference type="CDD" id="cd04301">
    <property type="entry name" value="NAT_SF"/>
    <property type="match status" value="1"/>
</dbReference>
<evidence type="ECO:0000313" key="3">
    <source>
        <dbReference type="Proteomes" id="UP000182321"/>
    </source>
</evidence>
<organism evidence="2 3">
    <name type="scientific">Pseudobutyrivibrio ruminis</name>
    <dbReference type="NCBI Taxonomy" id="46206"/>
    <lineage>
        <taxon>Bacteria</taxon>
        <taxon>Bacillati</taxon>
        <taxon>Bacillota</taxon>
        <taxon>Clostridia</taxon>
        <taxon>Lachnospirales</taxon>
        <taxon>Lachnospiraceae</taxon>
        <taxon>Pseudobutyrivibrio</taxon>
    </lineage>
</organism>
<dbReference type="InterPro" id="IPR016181">
    <property type="entry name" value="Acyl_CoA_acyltransferase"/>
</dbReference>
<dbReference type="EMBL" id="FNZX01000004">
    <property type="protein sequence ID" value="SEK34580.1"/>
    <property type="molecule type" value="Genomic_DNA"/>
</dbReference>
<evidence type="ECO:0000259" key="1">
    <source>
        <dbReference type="PROSITE" id="PS51186"/>
    </source>
</evidence>
<dbReference type="Proteomes" id="UP000182321">
    <property type="component" value="Unassembled WGS sequence"/>
</dbReference>
<evidence type="ECO:0000313" key="2">
    <source>
        <dbReference type="EMBL" id="SEK34580.1"/>
    </source>
</evidence>
<keyword evidence="3" id="KW-1185">Reference proteome</keyword>
<dbReference type="PANTHER" id="PTHR43415">
    <property type="entry name" value="SPERMIDINE N(1)-ACETYLTRANSFERASE"/>
    <property type="match status" value="1"/>
</dbReference>
<gene>
    <name evidence="2" type="ORF">SAMN02910377_00673</name>
</gene>